<name>A0A1D4I6S5_9STAP</name>
<dbReference type="Proteomes" id="UP000095768">
    <property type="component" value="Unassembled WGS sequence"/>
</dbReference>
<dbReference type="InterPro" id="IPR001034">
    <property type="entry name" value="DeoR_HTH"/>
</dbReference>
<evidence type="ECO:0000256" key="1">
    <source>
        <dbReference type="ARBA" id="ARBA00022736"/>
    </source>
</evidence>
<dbReference type="OrthoDB" id="9798651at2"/>
<dbReference type="Gene3D" id="1.10.10.10">
    <property type="entry name" value="Winged helix-like DNA-binding domain superfamily/Winged helix DNA-binding domain"/>
    <property type="match status" value="1"/>
</dbReference>
<evidence type="ECO:0000256" key="2">
    <source>
        <dbReference type="ARBA" id="ARBA00023015"/>
    </source>
</evidence>
<dbReference type="PANTHER" id="PTHR30363:SF44">
    <property type="entry name" value="AGA OPERON TRANSCRIPTIONAL REPRESSOR-RELATED"/>
    <property type="match status" value="1"/>
</dbReference>
<dbReference type="GO" id="GO:0003700">
    <property type="term" value="F:DNA-binding transcription factor activity"/>
    <property type="evidence" value="ECO:0007669"/>
    <property type="project" value="InterPro"/>
</dbReference>
<reference evidence="5 7" key="1">
    <citation type="submission" date="2016-09" db="EMBL/GenBank/DDBJ databases">
        <authorList>
            <consortium name="Pathogen Informatics"/>
            <person name="Sun Q."/>
            <person name="Inoue M."/>
        </authorList>
    </citation>
    <scope>NUCLEOTIDE SEQUENCE [LARGE SCALE GENOMIC DNA]</scope>
    <source>
        <strain evidence="5 7">82C</strain>
    </source>
</reference>
<keyword evidence="3" id="KW-0804">Transcription</keyword>
<dbReference type="Pfam" id="PF08220">
    <property type="entry name" value="HTH_DeoR"/>
    <property type="match status" value="1"/>
</dbReference>
<gene>
    <name evidence="6" type="primary">glcR</name>
    <name evidence="6" type="ORF">SAMEA2297795_00569</name>
    <name evidence="5" type="ORF">SAMEA2297796_00056</name>
</gene>
<dbReference type="GO" id="GO:0005988">
    <property type="term" value="P:lactose metabolic process"/>
    <property type="evidence" value="ECO:0007669"/>
    <property type="project" value="UniProtKB-KW"/>
</dbReference>
<dbReference type="SMART" id="SM01134">
    <property type="entry name" value="DeoRC"/>
    <property type="match status" value="1"/>
</dbReference>
<dbReference type="Gene3D" id="3.40.50.1360">
    <property type="match status" value="1"/>
</dbReference>
<dbReference type="SMART" id="SM00420">
    <property type="entry name" value="HTH_DEOR"/>
    <property type="match status" value="1"/>
</dbReference>
<dbReference type="SUPFAM" id="SSF46785">
    <property type="entry name" value="Winged helix' DNA-binding domain"/>
    <property type="match status" value="1"/>
</dbReference>
<keyword evidence="1" id="KW-0423">Lactose metabolism</keyword>
<evidence type="ECO:0000313" key="6">
    <source>
        <dbReference type="EMBL" id="SCS45076.1"/>
    </source>
</evidence>
<evidence type="ECO:0000313" key="5">
    <source>
        <dbReference type="EMBL" id="SCS20657.1"/>
    </source>
</evidence>
<protein>
    <submittedName>
        <fullName evidence="6">Transcriptional regulator</fullName>
    </submittedName>
</protein>
<proteinExistence type="predicted"/>
<keyword evidence="7" id="KW-1185">Reference proteome</keyword>
<feature type="domain" description="HTH deoR-type" evidence="4">
    <location>
        <begin position="3"/>
        <end position="58"/>
    </location>
</feature>
<dbReference type="Pfam" id="PF00455">
    <property type="entry name" value="DeoRC"/>
    <property type="match status" value="1"/>
</dbReference>
<dbReference type="InterPro" id="IPR036388">
    <property type="entry name" value="WH-like_DNA-bd_sf"/>
</dbReference>
<dbReference type="PANTHER" id="PTHR30363">
    <property type="entry name" value="HTH-TYPE TRANSCRIPTIONAL REGULATOR SRLR-RELATED"/>
    <property type="match status" value="1"/>
</dbReference>
<evidence type="ECO:0000313" key="7">
    <source>
        <dbReference type="Proteomes" id="UP000095412"/>
    </source>
</evidence>
<dbReference type="InterPro" id="IPR050313">
    <property type="entry name" value="Carb_Metab_HTH_regulators"/>
</dbReference>
<dbReference type="InterPro" id="IPR037171">
    <property type="entry name" value="NagB/RpiA_transferase-like"/>
</dbReference>
<dbReference type="PRINTS" id="PR00037">
    <property type="entry name" value="HTHLACR"/>
</dbReference>
<dbReference type="PROSITE" id="PS51000">
    <property type="entry name" value="HTH_DEOR_2"/>
    <property type="match status" value="1"/>
</dbReference>
<dbReference type="EMBL" id="FMPG01000001">
    <property type="protein sequence ID" value="SCS45076.1"/>
    <property type="molecule type" value="Genomic_DNA"/>
</dbReference>
<dbReference type="RefSeq" id="WP_069994211.1">
    <property type="nucleotide sequence ID" value="NZ_FMPG01000001.1"/>
</dbReference>
<keyword evidence="2" id="KW-0805">Transcription regulation</keyword>
<dbReference type="InterPro" id="IPR014036">
    <property type="entry name" value="DeoR-like_C"/>
</dbReference>
<dbReference type="Proteomes" id="UP000095412">
    <property type="component" value="Unassembled WGS sequence"/>
</dbReference>
<reference evidence="6 8" key="2">
    <citation type="submission" date="2016-09" db="EMBL/GenBank/DDBJ databases">
        <authorList>
            <consortium name="Pathogen Informatics"/>
        </authorList>
    </citation>
    <scope>NUCLEOTIDE SEQUENCE [LARGE SCALE GENOMIC DNA]</scope>
    <source>
        <strain evidence="6 8">82B</strain>
    </source>
</reference>
<dbReference type="SUPFAM" id="SSF100950">
    <property type="entry name" value="NagB/RpiA/CoA transferase-like"/>
    <property type="match status" value="1"/>
</dbReference>
<accession>A0A1D4I6S5</accession>
<evidence type="ECO:0000259" key="4">
    <source>
        <dbReference type="PROSITE" id="PS51000"/>
    </source>
</evidence>
<evidence type="ECO:0000313" key="8">
    <source>
        <dbReference type="Proteomes" id="UP000095768"/>
    </source>
</evidence>
<organism evidence="6 8">
    <name type="scientific">Staphylococcus caeli</name>
    <dbReference type="NCBI Taxonomy" id="2201815"/>
    <lineage>
        <taxon>Bacteria</taxon>
        <taxon>Bacillati</taxon>
        <taxon>Bacillota</taxon>
        <taxon>Bacilli</taxon>
        <taxon>Bacillales</taxon>
        <taxon>Staphylococcaceae</taxon>
        <taxon>Staphylococcus</taxon>
    </lineage>
</organism>
<evidence type="ECO:0000256" key="3">
    <source>
        <dbReference type="ARBA" id="ARBA00023163"/>
    </source>
</evidence>
<sequence length="257" mass="29164">MLPAEREQLIITFLKANKKATIHDLATEFNVHEATIRRDLNKLEQYNQIKRTHGGVVLNNTEVWDELNFDDRETSYYHEKVAIGQHAVTFVEDNDTLFIDSGSTTIHFARALTQKHNLTIITNDIHIATVLKSSSNQVIVTGGVLYKDNYLLNGMITNEILQRFNPNKLFLATPALDLEKGVTHFNDALAATKIQMVKQAKEVYVLTDSSKFDKVSLYHVCPTSKVDVLITDQSNTDIDWEAYTDVFNKIVPVKVNI</sequence>
<dbReference type="EMBL" id="FMPI01000001">
    <property type="protein sequence ID" value="SCS20657.1"/>
    <property type="molecule type" value="Genomic_DNA"/>
</dbReference>
<dbReference type="InterPro" id="IPR036390">
    <property type="entry name" value="WH_DNA-bd_sf"/>
</dbReference>
<dbReference type="AlphaFoldDB" id="A0A1D4I6S5"/>